<organism evidence="2 3">
    <name type="scientific">Clytia hemisphaerica</name>
    <dbReference type="NCBI Taxonomy" id="252671"/>
    <lineage>
        <taxon>Eukaryota</taxon>
        <taxon>Metazoa</taxon>
        <taxon>Cnidaria</taxon>
        <taxon>Hydrozoa</taxon>
        <taxon>Hydroidolina</taxon>
        <taxon>Leptothecata</taxon>
        <taxon>Obeliida</taxon>
        <taxon>Clytiidae</taxon>
        <taxon>Clytia</taxon>
    </lineage>
</organism>
<feature type="signal peptide" evidence="1">
    <location>
        <begin position="1"/>
        <end position="25"/>
    </location>
</feature>
<reference evidence="2" key="1">
    <citation type="submission" date="2021-01" db="UniProtKB">
        <authorList>
            <consortium name="EnsemblMetazoa"/>
        </authorList>
    </citation>
    <scope>IDENTIFICATION</scope>
</reference>
<evidence type="ECO:0000256" key="1">
    <source>
        <dbReference type="SAM" id="SignalP"/>
    </source>
</evidence>
<evidence type="ECO:0008006" key="4">
    <source>
        <dbReference type="Google" id="ProtNLM"/>
    </source>
</evidence>
<name>A0A7M5XCH5_9CNID</name>
<evidence type="ECO:0000313" key="2">
    <source>
        <dbReference type="EnsemblMetazoa" id="CLYHEMP021140.1"/>
    </source>
</evidence>
<proteinExistence type="predicted"/>
<feature type="chain" id="PRO_5029914995" description="Cnidarian restricted protein" evidence="1">
    <location>
        <begin position="26"/>
        <end position="100"/>
    </location>
</feature>
<protein>
    <recommendedName>
        <fullName evidence="4">Cnidarian restricted protein</fullName>
    </recommendedName>
</protein>
<dbReference type="EnsemblMetazoa" id="CLYHEMT021140.1">
    <property type="protein sequence ID" value="CLYHEMP021140.1"/>
    <property type="gene ID" value="CLYHEMG021140"/>
</dbReference>
<sequence length="100" mass="11905">MDFRSLFVLTILVLSLQLGEHGAEGKKIICTLYRWKNNKMCKDHFTKKSIEDPVYMNGPEDHQQQQIRHIRRKRRQITNAELEALDREILEYLNGNFSDE</sequence>
<evidence type="ECO:0000313" key="3">
    <source>
        <dbReference type="Proteomes" id="UP000594262"/>
    </source>
</evidence>
<dbReference type="Proteomes" id="UP000594262">
    <property type="component" value="Unplaced"/>
</dbReference>
<keyword evidence="3" id="KW-1185">Reference proteome</keyword>
<accession>A0A7M5XCH5</accession>
<keyword evidence="1" id="KW-0732">Signal</keyword>
<dbReference type="AlphaFoldDB" id="A0A7M5XCH5"/>